<evidence type="ECO:0000313" key="1">
    <source>
        <dbReference type="EMBL" id="KAI0303742.1"/>
    </source>
</evidence>
<dbReference type="EMBL" id="WTXG01000008">
    <property type="protein sequence ID" value="KAI0303742.1"/>
    <property type="molecule type" value="Genomic_DNA"/>
</dbReference>
<sequence length="104" mass="12046">RHLSKYVFPREYGLATAFSTASKVHKYSNFADREDEIKVRKLPASKTPKRVKPTLNLLEQMIWRHGKCSYNALRDMTSSSKLRRPRQEAALDSSIILVCPLIHF</sequence>
<organism evidence="1 2">
    <name type="scientific">Multifurca ochricompacta</name>
    <dbReference type="NCBI Taxonomy" id="376703"/>
    <lineage>
        <taxon>Eukaryota</taxon>
        <taxon>Fungi</taxon>
        <taxon>Dikarya</taxon>
        <taxon>Basidiomycota</taxon>
        <taxon>Agaricomycotina</taxon>
        <taxon>Agaricomycetes</taxon>
        <taxon>Russulales</taxon>
        <taxon>Russulaceae</taxon>
        <taxon>Multifurca</taxon>
    </lineage>
</organism>
<comment type="caution">
    <text evidence="1">The sequence shown here is derived from an EMBL/GenBank/DDBJ whole genome shotgun (WGS) entry which is preliminary data.</text>
</comment>
<dbReference type="AlphaFoldDB" id="A0AAD4M7Z0"/>
<gene>
    <name evidence="1" type="ORF">B0F90DRAFT_1626474</name>
</gene>
<accession>A0AAD4M7Z0</accession>
<name>A0AAD4M7Z0_9AGAM</name>
<dbReference type="Proteomes" id="UP001203297">
    <property type="component" value="Unassembled WGS sequence"/>
</dbReference>
<keyword evidence="2" id="KW-1185">Reference proteome</keyword>
<evidence type="ECO:0000313" key="2">
    <source>
        <dbReference type="Proteomes" id="UP001203297"/>
    </source>
</evidence>
<dbReference type="Gene3D" id="1.10.132.70">
    <property type="match status" value="1"/>
</dbReference>
<reference evidence="1" key="1">
    <citation type="journal article" date="2022" name="New Phytol.">
        <title>Evolutionary transition to the ectomycorrhizal habit in the genomes of a hyperdiverse lineage of mushroom-forming fungi.</title>
        <authorList>
            <person name="Looney B."/>
            <person name="Miyauchi S."/>
            <person name="Morin E."/>
            <person name="Drula E."/>
            <person name="Courty P.E."/>
            <person name="Kohler A."/>
            <person name="Kuo A."/>
            <person name="LaButti K."/>
            <person name="Pangilinan J."/>
            <person name="Lipzen A."/>
            <person name="Riley R."/>
            <person name="Andreopoulos W."/>
            <person name="He G."/>
            <person name="Johnson J."/>
            <person name="Nolan M."/>
            <person name="Tritt A."/>
            <person name="Barry K.W."/>
            <person name="Grigoriev I.V."/>
            <person name="Nagy L.G."/>
            <person name="Hibbett D."/>
            <person name="Henrissat B."/>
            <person name="Matheny P.B."/>
            <person name="Labbe J."/>
            <person name="Martin F.M."/>
        </authorList>
    </citation>
    <scope>NUCLEOTIDE SEQUENCE</scope>
    <source>
        <strain evidence="1">BPL690</strain>
    </source>
</reference>
<protein>
    <submittedName>
        <fullName evidence="1">Uncharacterized protein</fullName>
    </submittedName>
</protein>
<proteinExistence type="predicted"/>
<feature type="non-terminal residue" evidence="1">
    <location>
        <position position="1"/>
    </location>
</feature>